<comment type="caution">
    <text evidence="1">The sequence shown here is derived from an EMBL/GenBank/DDBJ whole genome shotgun (WGS) entry which is preliminary data.</text>
</comment>
<reference evidence="1 2" key="1">
    <citation type="journal article" date="2022" name="Hortic Res">
        <title>A haplotype resolved chromosomal level avocado genome allows analysis of novel avocado genes.</title>
        <authorList>
            <person name="Nath O."/>
            <person name="Fletcher S.J."/>
            <person name="Hayward A."/>
            <person name="Shaw L.M."/>
            <person name="Masouleh A.K."/>
            <person name="Furtado A."/>
            <person name="Henry R.J."/>
            <person name="Mitter N."/>
        </authorList>
    </citation>
    <scope>NUCLEOTIDE SEQUENCE [LARGE SCALE GENOMIC DNA]</scope>
    <source>
        <strain evidence="2">cv. Hass</strain>
    </source>
</reference>
<sequence>MHSSTSVGMSSGHTSTFLISNIGSLISIKLENHYYLLCKSQFLPVWRAHGLIASVDGSSSCLSEFLVDQNGKITDEINPEYSSWIQHDQNFLCWINATLSENVLAHVVGLKTSREVWLALERRFASLSRSHVIQLKTKLQSLKKGSMNITDYLQKIKHIADSLAAVLCPVDEEDLIIHTLNGLPQEYAAFKTSIRTRSSPISLEELHVLLLCEELNIEESHQSVADFSSTALVASKEAGHLLLYLESRHQLNYVIVVLDILPLLLFRNYLLLYFSMAKYLIHFVSSVS</sequence>
<keyword evidence="2" id="KW-1185">Reference proteome</keyword>
<name>A0ACC2LSL1_PERAE</name>
<dbReference type="EMBL" id="CM056811">
    <property type="protein sequence ID" value="KAJ8636432.1"/>
    <property type="molecule type" value="Genomic_DNA"/>
</dbReference>
<evidence type="ECO:0000313" key="2">
    <source>
        <dbReference type="Proteomes" id="UP001234297"/>
    </source>
</evidence>
<protein>
    <submittedName>
        <fullName evidence="1">Uncharacterized protein</fullName>
    </submittedName>
</protein>
<proteinExistence type="predicted"/>
<accession>A0ACC2LSL1</accession>
<organism evidence="1 2">
    <name type="scientific">Persea americana</name>
    <name type="common">Avocado</name>
    <dbReference type="NCBI Taxonomy" id="3435"/>
    <lineage>
        <taxon>Eukaryota</taxon>
        <taxon>Viridiplantae</taxon>
        <taxon>Streptophyta</taxon>
        <taxon>Embryophyta</taxon>
        <taxon>Tracheophyta</taxon>
        <taxon>Spermatophyta</taxon>
        <taxon>Magnoliopsida</taxon>
        <taxon>Magnoliidae</taxon>
        <taxon>Laurales</taxon>
        <taxon>Lauraceae</taxon>
        <taxon>Persea</taxon>
    </lineage>
</organism>
<gene>
    <name evidence="1" type="ORF">MRB53_010699</name>
</gene>
<evidence type="ECO:0000313" key="1">
    <source>
        <dbReference type="EMBL" id="KAJ8636432.1"/>
    </source>
</evidence>
<dbReference type="Proteomes" id="UP001234297">
    <property type="component" value="Chromosome 3"/>
</dbReference>